<dbReference type="InterPro" id="IPR027417">
    <property type="entry name" value="P-loop_NTPase"/>
</dbReference>
<comment type="similarity">
    <text evidence="1">Belongs to the AfsR/DnrI/RedD regulatory family.</text>
</comment>
<dbReference type="AlphaFoldDB" id="K0JX30"/>
<feature type="DNA-binding region" description="OmpR/PhoB-type" evidence="5">
    <location>
        <begin position="20"/>
        <end position="119"/>
    </location>
</feature>
<evidence type="ECO:0000256" key="2">
    <source>
        <dbReference type="ARBA" id="ARBA00023015"/>
    </source>
</evidence>
<dbReference type="Pfam" id="PF03704">
    <property type="entry name" value="BTAD"/>
    <property type="match status" value="1"/>
</dbReference>
<evidence type="ECO:0000256" key="1">
    <source>
        <dbReference type="ARBA" id="ARBA00005820"/>
    </source>
</evidence>
<dbReference type="InterPro" id="IPR001867">
    <property type="entry name" value="OmpR/PhoB-type_DNA-bd"/>
</dbReference>
<dbReference type="eggNOG" id="COG3903">
    <property type="taxonomic scope" value="Bacteria"/>
</dbReference>
<dbReference type="PROSITE" id="PS51755">
    <property type="entry name" value="OMPR_PHOB"/>
    <property type="match status" value="1"/>
</dbReference>
<dbReference type="SUPFAM" id="SSF52540">
    <property type="entry name" value="P-loop containing nucleoside triphosphate hydrolases"/>
    <property type="match status" value="1"/>
</dbReference>
<dbReference type="GO" id="GO:0006355">
    <property type="term" value="P:regulation of DNA-templated transcription"/>
    <property type="evidence" value="ECO:0007669"/>
    <property type="project" value="InterPro"/>
</dbReference>
<dbReference type="PATRIC" id="fig|1179773.3.peg.5196"/>
<dbReference type="SUPFAM" id="SSF46894">
    <property type="entry name" value="C-terminal effector domain of the bipartite response regulators"/>
    <property type="match status" value="1"/>
</dbReference>
<dbReference type="Pfam" id="PF00486">
    <property type="entry name" value="Trans_reg_C"/>
    <property type="match status" value="1"/>
</dbReference>
<gene>
    <name evidence="8" type="ordered locus">BN6_51690</name>
</gene>
<organism evidence="8 9">
    <name type="scientific">Saccharothrix espanaensis (strain ATCC 51144 / DSM 44229 / JCM 9112 / NBRC 15066 / NRRL 15764)</name>
    <dbReference type="NCBI Taxonomy" id="1179773"/>
    <lineage>
        <taxon>Bacteria</taxon>
        <taxon>Bacillati</taxon>
        <taxon>Actinomycetota</taxon>
        <taxon>Actinomycetes</taxon>
        <taxon>Pseudonocardiales</taxon>
        <taxon>Pseudonocardiaceae</taxon>
        <taxon>Saccharothrix</taxon>
    </lineage>
</organism>
<dbReference type="GO" id="GO:0043531">
    <property type="term" value="F:ADP binding"/>
    <property type="evidence" value="ECO:0007669"/>
    <property type="project" value="InterPro"/>
</dbReference>
<dbReference type="HOGENOM" id="CLU_004665_2_0_11"/>
<dbReference type="InterPro" id="IPR019734">
    <property type="entry name" value="TPR_rpt"/>
</dbReference>
<dbReference type="PANTHER" id="PTHR35807:SF1">
    <property type="entry name" value="TRANSCRIPTIONAL REGULATOR REDD"/>
    <property type="match status" value="1"/>
</dbReference>
<dbReference type="BioCyc" id="SESP1179773:BN6_RS25005-MONOMER"/>
<dbReference type="Gene3D" id="1.10.10.10">
    <property type="entry name" value="Winged helix-like DNA-binding domain superfamily/Winged helix DNA-binding domain"/>
    <property type="match status" value="1"/>
</dbReference>
<evidence type="ECO:0000313" key="9">
    <source>
        <dbReference type="Proteomes" id="UP000006281"/>
    </source>
</evidence>
<proteinExistence type="inferred from homology"/>
<dbReference type="InterPro" id="IPR016032">
    <property type="entry name" value="Sig_transdc_resp-reg_C-effctor"/>
</dbReference>
<feature type="region of interest" description="Disordered" evidence="6">
    <location>
        <begin position="266"/>
        <end position="289"/>
    </location>
</feature>
<dbReference type="CDD" id="cd15831">
    <property type="entry name" value="BTAD"/>
    <property type="match status" value="1"/>
</dbReference>
<feature type="domain" description="OmpR/PhoB-type" evidence="7">
    <location>
        <begin position="20"/>
        <end position="119"/>
    </location>
</feature>
<dbReference type="GO" id="GO:0003677">
    <property type="term" value="F:DNA binding"/>
    <property type="evidence" value="ECO:0007669"/>
    <property type="project" value="UniProtKB-UniRule"/>
</dbReference>
<dbReference type="GO" id="GO:0000160">
    <property type="term" value="P:phosphorelay signal transduction system"/>
    <property type="evidence" value="ECO:0007669"/>
    <property type="project" value="InterPro"/>
</dbReference>
<evidence type="ECO:0000256" key="6">
    <source>
        <dbReference type="SAM" id="MobiDB-lite"/>
    </source>
</evidence>
<dbReference type="KEGG" id="sesp:BN6_51690"/>
<dbReference type="InterPro" id="IPR036388">
    <property type="entry name" value="WH-like_DNA-bd_sf"/>
</dbReference>
<dbReference type="STRING" id="1179773.BN6_51690"/>
<dbReference type="SUPFAM" id="SSF48452">
    <property type="entry name" value="TPR-like"/>
    <property type="match status" value="3"/>
</dbReference>
<dbReference type="Pfam" id="PF13424">
    <property type="entry name" value="TPR_12"/>
    <property type="match status" value="1"/>
</dbReference>
<name>K0JX30_SACES</name>
<accession>K0JX30</accession>
<dbReference type="SMART" id="SM00028">
    <property type="entry name" value="TPR"/>
    <property type="match status" value="4"/>
</dbReference>
<dbReference type="SMART" id="SM01043">
    <property type="entry name" value="BTAD"/>
    <property type="match status" value="1"/>
</dbReference>
<keyword evidence="4" id="KW-0804">Transcription</keyword>
<dbReference type="SMART" id="SM00862">
    <property type="entry name" value="Trans_reg_C"/>
    <property type="match status" value="1"/>
</dbReference>
<dbReference type="PANTHER" id="PTHR35807">
    <property type="entry name" value="TRANSCRIPTIONAL REGULATOR REDD-RELATED"/>
    <property type="match status" value="1"/>
</dbReference>
<dbReference type="Proteomes" id="UP000006281">
    <property type="component" value="Chromosome"/>
</dbReference>
<evidence type="ECO:0000256" key="3">
    <source>
        <dbReference type="ARBA" id="ARBA00023125"/>
    </source>
</evidence>
<dbReference type="eggNOG" id="COG3629">
    <property type="taxonomic scope" value="Bacteria"/>
</dbReference>
<evidence type="ECO:0000256" key="4">
    <source>
        <dbReference type="ARBA" id="ARBA00023163"/>
    </source>
</evidence>
<dbReference type="InterPro" id="IPR011990">
    <property type="entry name" value="TPR-like_helical_dom_sf"/>
</dbReference>
<dbReference type="InterPro" id="IPR051677">
    <property type="entry name" value="AfsR-DnrI-RedD_regulator"/>
</dbReference>
<sequence>MSLPGRACRLDLARTWHGVVDTRPMGAVRFQLLGEVRTSTEDGFAPIRHARVRCVLAALLVDANRVVDVDVLADRVWGERLPQRPREGVYSYVSRLRRALADVPGAVLGKRSGGYVLDVDPQAVDLHRFRELVACGGDDRDRAASLGSALDLVVGTPLTGVDSPWATSVREEVEREVFAARLDAHEVALRLGRHVQAVTPLTALAAHHPLDERVARLVLLALTGSGLHAEALAHYEALRRRLADELGVDPSPELREVHRRVLTHGRVPTDDREPAAPHPVPRQLPAAPRWFTGRPDELAALDDLLSHPGPAVVSGSGGIGKSTLALRWAHRHADRFPGGLLFANLRGFDPSGSPVPASSALLGFLDALGVGRDAAPADLDARTALFRSLTADRRVLVVLDNAADTAQVTPLLPGSGCVTLVTSRHRLPALVTAHGALPVRLDVLPAADARALLAERIGAARVAAEPAAVDDLVGHCAGLPLALSVVAGRAQAHPTFPLAAFAAQLGDVTTRLSELDDDPAAGVRTVLSWSTEALDDEHARMFALLGTTPGPDCTAVSAACLADLPPARATAVLRALERMSLVQEHRAGRYRMYDLVRLHAAEQDIPQQDRDAAVRRVVDLHTHTAASATAVVWPFRRASPLGPVPPGRHTHVPEDLDAALAWFTDERAVLAATVRAASELGLHHQVWQLARHLTPLYDRAGFLQDVADAWQLAVPASRALGRDDLLADALLALGYANGQLGQLDDGLEHVNRALALARQTGDQMVEAIAENSLSILVEWTGDLAGAMRHAQRSHELLRRQGNDVFEAQSLGQVGWLAARLGDHETALDACRTAVEVFRAQGDRDSQAIATSALGYVARATGRLDDARALYQEACDLLREVGNVRREAKAVEMFAELLVEIGDHAAARATWERAHSLFRAQHRVADVERVEAHLEALDIDHH</sequence>
<dbReference type="PRINTS" id="PR00364">
    <property type="entry name" value="DISEASERSIST"/>
</dbReference>
<dbReference type="Gene3D" id="1.25.40.10">
    <property type="entry name" value="Tetratricopeptide repeat domain"/>
    <property type="match status" value="2"/>
</dbReference>
<keyword evidence="9" id="KW-1185">Reference proteome</keyword>
<evidence type="ECO:0000259" key="7">
    <source>
        <dbReference type="PROSITE" id="PS51755"/>
    </source>
</evidence>
<evidence type="ECO:0000256" key="5">
    <source>
        <dbReference type="PROSITE-ProRule" id="PRU01091"/>
    </source>
</evidence>
<keyword evidence="2" id="KW-0805">Transcription regulation</keyword>
<dbReference type="Gene3D" id="3.40.50.300">
    <property type="entry name" value="P-loop containing nucleotide triphosphate hydrolases"/>
    <property type="match status" value="1"/>
</dbReference>
<protein>
    <submittedName>
        <fullName evidence="8">Transcriptional regulator, SARP family</fullName>
    </submittedName>
</protein>
<reference evidence="8 9" key="1">
    <citation type="journal article" date="2012" name="BMC Genomics">
        <title>Complete genome sequence of Saccharothrix espanaensis DSM 44229T and comparison to the other completely sequenced Pseudonocardiaceae.</title>
        <authorList>
            <person name="Strobel T."/>
            <person name="Al-Dilaimi A."/>
            <person name="Blom J."/>
            <person name="Gessner A."/>
            <person name="Kalinowski J."/>
            <person name="Luzhetska M."/>
            <person name="Puhler A."/>
            <person name="Szczepanowski R."/>
            <person name="Bechthold A."/>
            <person name="Ruckert C."/>
        </authorList>
    </citation>
    <scope>NUCLEOTIDE SEQUENCE [LARGE SCALE GENOMIC DNA]</scope>
    <source>
        <strain evidence="9">ATCC 51144 / DSM 44229 / JCM 9112 / NBRC 15066 / NRRL 15764</strain>
    </source>
</reference>
<dbReference type="EMBL" id="HE804045">
    <property type="protein sequence ID" value="CCH32435.1"/>
    <property type="molecule type" value="Genomic_DNA"/>
</dbReference>
<keyword evidence="3 5" id="KW-0238">DNA-binding</keyword>
<evidence type="ECO:0000313" key="8">
    <source>
        <dbReference type="EMBL" id="CCH32435.1"/>
    </source>
</evidence>
<dbReference type="InterPro" id="IPR005158">
    <property type="entry name" value="BTAD"/>
</dbReference>